<name>A0AAW1LCT8_POPJA</name>
<protein>
    <submittedName>
        <fullName evidence="1">Uncharacterized protein</fullName>
    </submittedName>
</protein>
<dbReference type="EMBL" id="JASPKY010000124">
    <property type="protein sequence ID" value="KAK9731930.1"/>
    <property type="molecule type" value="Genomic_DNA"/>
</dbReference>
<evidence type="ECO:0000313" key="2">
    <source>
        <dbReference type="Proteomes" id="UP001458880"/>
    </source>
</evidence>
<proteinExistence type="predicted"/>
<organism evidence="1 2">
    <name type="scientific">Popillia japonica</name>
    <name type="common">Japanese beetle</name>
    <dbReference type="NCBI Taxonomy" id="7064"/>
    <lineage>
        <taxon>Eukaryota</taxon>
        <taxon>Metazoa</taxon>
        <taxon>Ecdysozoa</taxon>
        <taxon>Arthropoda</taxon>
        <taxon>Hexapoda</taxon>
        <taxon>Insecta</taxon>
        <taxon>Pterygota</taxon>
        <taxon>Neoptera</taxon>
        <taxon>Endopterygota</taxon>
        <taxon>Coleoptera</taxon>
        <taxon>Polyphaga</taxon>
        <taxon>Scarabaeiformia</taxon>
        <taxon>Scarabaeidae</taxon>
        <taxon>Rutelinae</taxon>
        <taxon>Popillia</taxon>
    </lineage>
</organism>
<keyword evidence="2" id="KW-1185">Reference proteome</keyword>
<reference evidence="1 2" key="1">
    <citation type="journal article" date="2024" name="BMC Genomics">
        <title>De novo assembly and annotation of Popillia japonica's genome with initial clues to its potential as an invasive pest.</title>
        <authorList>
            <person name="Cucini C."/>
            <person name="Boschi S."/>
            <person name="Funari R."/>
            <person name="Cardaioli E."/>
            <person name="Iannotti N."/>
            <person name="Marturano G."/>
            <person name="Paoli F."/>
            <person name="Bruttini M."/>
            <person name="Carapelli A."/>
            <person name="Frati F."/>
            <person name="Nardi F."/>
        </authorList>
    </citation>
    <scope>NUCLEOTIDE SEQUENCE [LARGE SCALE GENOMIC DNA]</scope>
    <source>
        <strain evidence="1">DMR45628</strain>
    </source>
</reference>
<sequence>MPITDHNKRKNANYRPQFTGNRRTIYRYYMNLQIYAFSFFNEDRSLDRSAIALDDKTSWGNFKRCKVTLQGYFKASPVNLLTSLQNNCAKEKLFELKVLSPALSSGLVAKILTLTNLQACNKTGFTHHKVILK</sequence>
<gene>
    <name evidence="1" type="ORF">QE152_g13250</name>
</gene>
<comment type="caution">
    <text evidence="1">The sequence shown here is derived from an EMBL/GenBank/DDBJ whole genome shotgun (WGS) entry which is preliminary data.</text>
</comment>
<accession>A0AAW1LCT8</accession>
<dbReference type="Proteomes" id="UP001458880">
    <property type="component" value="Unassembled WGS sequence"/>
</dbReference>
<evidence type="ECO:0000313" key="1">
    <source>
        <dbReference type="EMBL" id="KAK9731930.1"/>
    </source>
</evidence>
<dbReference type="AlphaFoldDB" id="A0AAW1LCT8"/>